<evidence type="ECO:0000313" key="1">
    <source>
        <dbReference type="EMBL" id="KAI8571527.1"/>
    </source>
</evidence>
<evidence type="ECO:0000313" key="2">
    <source>
        <dbReference type="Proteomes" id="UP001062846"/>
    </source>
</evidence>
<reference evidence="1" key="1">
    <citation type="submission" date="2022-02" db="EMBL/GenBank/DDBJ databases">
        <title>Plant Genome Project.</title>
        <authorList>
            <person name="Zhang R.-G."/>
        </authorList>
    </citation>
    <scope>NUCLEOTIDE SEQUENCE</scope>
    <source>
        <strain evidence="1">AT1</strain>
    </source>
</reference>
<accession>A0ACC0Q3S1</accession>
<organism evidence="1 2">
    <name type="scientific">Rhododendron molle</name>
    <name type="common">Chinese azalea</name>
    <name type="synonym">Azalea mollis</name>
    <dbReference type="NCBI Taxonomy" id="49168"/>
    <lineage>
        <taxon>Eukaryota</taxon>
        <taxon>Viridiplantae</taxon>
        <taxon>Streptophyta</taxon>
        <taxon>Embryophyta</taxon>
        <taxon>Tracheophyta</taxon>
        <taxon>Spermatophyta</taxon>
        <taxon>Magnoliopsida</taxon>
        <taxon>eudicotyledons</taxon>
        <taxon>Gunneridae</taxon>
        <taxon>Pentapetalae</taxon>
        <taxon>asterids</taxon>
        <taxon>Ericales</taxon>
        <taxon>Ericaceae</taxon>
        <taxon>Ericoideae</taxon>
        <taxon>Rhodoreae</taxon>
        <taxon>Rhododendron</taxon>
    </lineage>
</organism>
<proteinExistence type="predicted"/>
<keyword evidence="2" id="KW-1185">Reference proteome</keyword>
<dbReference type="EMBL" id="CM046388">
    <property type="protein sequence ID" value="KAI8571527.1"/>
    <property type="molecule type" value="Genomic_DNA"/>
</dbReference>
<sequence length="214" mass="23497">MRGEDEASGRSEGVISLDERAAEAQGGGRLDRVEVETEASPVREPRADLGKDPIIEEEPMEERDTPPMFVGNGVGTGSSRHIGLGDYLEAASLVDLVETLRGIPGLAEALLESRESELRVELETGASRETQAEEEQAEEIGGEVVPRKSVVDEATEALQGRKAYDKATYVPFQHVVVPSLLDAYRPERTTYNEALVLRDPQQHLSLRRDDVFTL</sequence>
<dbReference type="Proteomes" id="UP001062846">
    <property type="component" value="Chromosome 1"/>
</dbReference>
<comment type="caution">
    <text evidence="1">The sequence shown here is derived from an EMBL/GenBank/DDBJ whole genome shotgun (WGS) entry which is preliminary data.</text>
</comment>
<name>A0ACC0Q3S1_RHOML</name>
<protein>
    <submittedName>
        <fullName evidence="1">Uncharacterized protein</fullName>
    </submittedName>
</protein>
<gene>
    <name evidence="1" type="ORF">RHMOL_Rhmol01G0126700</name>
</gene>